<comment type="subcellular location">
    <subcellularLocation>
        <location evidence="1 11">Cell outer membrane</location>
        <topology evidence="1 11">Multi-pass membrane protein</topology>
    </subcellularLocation>
</comment>
<accession>A0ABS2DA77</accession>
<evidence type="ECO:0000256" key="3">
    <source>
        <dbReference type="ARBA" id="ARBA00022452"/>
    </source>
</evidence>
<evidence type="ECO:0000256" key="9">
    <source>
        <dbReference type="ARBA" id="ARBA00023136"/>
    </source>
</evidence>
<dbReference type="Proteomes" id="UP000763641">
    <property type="component" value="Unassembled WGS sequence"/>
</dbReference>
<keyword evidence="5 11" id="KW-0812">Transmembrane</keyword>
<dbReference type="InterPro" id="IPR000531">
    <property type="entry name" value="Beta-barrel_TonB"/>
</dbReference>
<evidence type="ECO:0000256" key="4">
    <source>
        <dbReference type="ARBA" id="ARBA00022496"/>
    </source>
</evidence>
<dbReference type="Gene3D" id="2.40.170.20">
    <property type="entry name" value="TonB-dependent receptor, beta-barrel domain"/>
    <property type="match status" value="1"/>
</dbReference>
<feature type="chain" id="PRO_5046816545" evidence="14">
    <location>
        <begin position="25"/>
        <end position="843"/>
    </location>
</feature>
<keyword evidence="3 11" id="KW-1134">Transmembrane beta strand</keyword>
<dbReference type="PANTHER" id="PTHR32552">
    <property type="entry name" value="FERRICHROME IRON RECEPTOR-RELATED"/>
    <property type="match status" value="1"/>
</dbReference>
<dbReference type="PANTHER" id="PTHR32552:SF81">
    <property type="entry name" value="TONB-DEPENDENT OUTER MEMBRANE RECEPTOR"/>
    <property type="match status" value="1"/>
</dbReference>
<evidence type="ECO:0000256" key="11">
    <source>
        <dbReference type="PROSITE-ProRule" id="PRU01360"/>
    </source>
</evidence>
<keyword evidence="2 11" id="KW-0813">Transport</keyword>
<keyword evidence="6" id="KW-0408">Iron</keyword>
<evidence type="ECO:0000259" key="15">
    <source>
        <dbReference type="Pfam" id="PF00593"/>
    </source>
</evidence>
<dbReference type="Pfam" id="PF07715">
    <property type="entry name" value="Plug"/>
    <property type="match status" value="1"/>
</dbReference>
<feature type="domain" description="TonB-dependent receptor-like beta-barrel" evidence="15">
    <location>
        <begin position="334"/>
        <end position="796"/>
    </location>
</feature>
<organism evidence="17 18">
    <name type="scientific">Sphingomonas longa</name>
    <dbReference type="NCBI Taxonomy" id="2778730"/>
    <lineage>
        <taxon>Bacteria</taxon>
        <taxon>Pseudomonadati</taxon>
        <taxon>Pseudomonadota</taxon>
        <taxon>Alphaproteobacteria</taxon>
        <taxon>Sphingomonadales</taxon>
        <taxon>Sphingomonadaceae</taxon>
        <taxon>Sphingomonas</taxon>
    </lineage>
</organism>
<evidence type="ECO:0000313" key="17">
    <source>
        <dbReference type="EMBL" id="MBM6577832.1"/>
    </source>
</evidence>
<feature type="signal peptide" evidence="14">
    <location>
        <begin position="1"/>
        <end position="24"/>
    </location>
</feature>
<evidence type="ECO:0000256" key="2">
    <source>
        <dbReference type="ARBA" id="ARBA00022448"/>
    </source>
</evidence>
<sequence length="843" mass="90696">MKTLQISLCAGVSALALAAAPAWAQAGSKEPAQAVPPPAQQVGEAQADPAATTDRAQRGGLEDIVVTARKRVENVQNIPVAETVVSSEQLQNQQITSIERLSSVAPQLIVGRSGTGNGAAIGLRGISVNATSISLEQSVAVVIDGVYYSGGRALNEGLFDLERAEVIKGPQSLFYGKNTTAGALSFTTADPTREFHGMARVGYEFRADQVYSEGFVSGPLSSTLSARLAGRVSKQYDGIIDNLATGGTLFTTDIVTGTRTAHPFAAPSSDDIPAEKQKIFRAGLKWTPDSALSATVKATYNKVDQSTPHANVVIGFCEQGFVQSDRNAPCGRDWRSVQQRLPADIAASNPLLNRRNGLTYLEYESVGVSGNLQYDGDKVNISIVPGYIDWRTRWRGDNDFVQAYIPPSNSGNGSAEDSSLKAFSVEARAQSRFKGPLNVLIGGYYQDSDLDFQQDNLFPGGAENSAVSDQTLRYLTLRKVSHTYGKTYAGFGQILLDVSPTLNLTAGARYTHETKSSVFAQPYVIRTAQATYRQDAIGADQSFDNFSPEGTVTWKPSSDVTVYGSYKTGYKSGGFSISGLIVRNTTPADATFAPEKVKGFEGGIKTTLADRQLRVNLNAFNYNYSDLQVDFFDATIVQYLTLNAGKARTRGVELEAEYAPRPVPGLTLRGSLAYTDAKYTSFPFSPCLSGQRPDEGCTVGQTPNGVRSFQNLTGERTQQAPVWTGTSNVDYSRPIGGGLKVGFTGSMRYSGSYHTSPFANSEARRFIQGSYATFDLNVRLAEENDRWELALIGKNLTNRFITAAAFDLTYTGSGTATPAGIHADGRSSVYDPRTIAVQGTVRF</sequence>
<evidence type="ECO:0000256" key="13">
    <source>
        <dbReference type="SAM" id="MobiDB-lite"/>
    </source>
</evidence>
<evidence type="ECO:0000256" key="14">
    <source>
        <dbReference type="SAM" id="SignalP"/>
    </source>
</evidence>
<evidence type="ECO:0000256" key="1">
    <source>
        <dbReference type="ARBA" id="ARBA00004571"/>
    </source>
</evidence>
<dbReference type="InterPro" id="IPR039426">
    <property type="entry name" value="TonB-dep_rcpt-like"/>
</dbReference>
<dbReference type="EMBL" id="JAFEMC010000005">
    <property type="protein sequence ID" value="MBM6577832.1"/>
    <property type="molecule type" value="Genomic_DNA"/>
</dbReference>
<dbReference type="Pfam" id="PF00593">
    <property type="entry name" value="TonB_dep_Rec_b-barrel"/>
    <property type="match status" value="1"/>
</dbReference>
<evidence type="ECO:0000256" key="7">
    <source>
        <dbReference type="ARBA" id="ARBA00023065"/>
    </source>
</evidence>
<name>A0ABS2DA77_9SPHN</name>
<evidence type="ECO:0000256" key="5">
    <source>
        <dbReference type="ARBA" id="ARBA00022692"/>
    </source>
</evidence>
<evidence type="ECO:0000256" key="10">
    <source>
        <dbReference type="ARBA" id="ARBA00023237"/>
    </source>
</evidence>
<evidence type="ECO:0000256" key="12">
    <source>
        <dbReference type="RuleBase" id="RU003357"/>
    </source>
</evidence>
<evidence type="ECO:0000256" key="6">
    <source>
        <dbReference type="ARBA" id="ARBA00023004"/>
    </source>
</evidence>
<evidence type="ECO:0000256" key="8">
    <source>
        <dbReference type="ARBA" id="ARBA00023077"/>
    </source>
</evidence>
<keyword evidence="18" id="KW-1185">Reference proteome</keyword>
<reference evidence="17 18" key="1">
    <citation type="submission" date="2020-12" db="EMBL/GenBank/DDBJ databases">
        <title>Sphingomonas sp.</title>
        <authorList>
            <person name="Kim M.K."/>
        </authorList>
    </citation>
    <scope>NUCLEOTIDE SEQUENCE [LARGE SCALE GENOMIC DNA]</scope>
    <source>
        <strain evidence="17 18">BT552</strain>
    </source>
</reference>
<dbReference type="RefSeq" id="WP_204199932.1">
    <property type="nucleotide sequence ID" value="NZ_JAFEMC010000005.1"/>
</dbReference>
<dbReference type="PROSITE" id="PS52016">
    <property type="entry name" value="TONB_DEPENDENT_REC_3"/>
    <property type="match status" value="1"/>
</dbReference>
<dbReference type="SUPFAM" id="SSF56935">
    <property type="entry name" value="Porins"/>
    <property type="match status" value="1"/>
</dbReference>
<keyword evidence="8 12" id="KW-0798">TonB box</keyword>
<comment type="caution">
    <text evidence="17">The sequence shown here is derived from an EMBL/GenBank/DDBJ whole genome shotgun (WGS) entry which is preliminary data.</text>
</comment>
<keyword evidence="4" id="KW-0410">Iron transport</keyword>
<keyword evidence="10 11" id="KW-0998">Cell outer membrane</keyword>
<keyword evidence="14" id="KW-0732">Signal</keyword>
<dbReference type="InterPro" id="IPR012910">
    <property type="entry name" value="Plug_dom"/>
</dbReference>
<feature type="domain" description="TonB-dependent receptor plug" evidence="16">
    <location>
        <begin position="75"/>
        <end position="183"/>
    </location>
</feature>
<proteinExistence type="inferred from homology"/>
<evidence type="ECO:0000259" key="16">
    <source>
        <dbReference type="Pfam" id="PF07715"/>
    </source>
</evidence>
<keyword evidence="9 11" id="KW-0472">Membrane</keyword>
<feature type="region of interest" description="Disordered" evidence="13">
    <location>
        <begin position="28"/>
        <end position="59"/>
    </location>
</feature>
<keyword evidence="17" id="KW-0675">Receptor</keyword>
<dbReference type="InterPro" id="IPR036942">
    <property type="entry name" value="Beta-barrel_TonB_sf"/>
</dbReference>
<comment type="similarity">
    <text evidence="11 12">Belongs to the TonB-dependent receptor family.</text>
</comment>
<gene>
    <name evidence="17" type="ORF">ILT43_15725</name>
</gene>
<protein>
    <submittedName>
        <fullName evidence="17">TonB-dependent receptor</fullName>
    </submittedName>
</protein>
<evidence type="ECO:0000313" key="18">
    <source>
        <dbReference type="Proteomes" id="UP000763641"/>
    </source>
</evidence>
<keyword evidence="7" id="KW-0406">Ion transport</keyword>